<dbReference type="Pfam" id="PF00588">
    <property type="entry name" value="SpoU_methylase"/>
    <property type="match status" value="1"/>
</dbReference>
<keyword evidence="10" id="KW-1185">Reference proteome</keyword>
<comment type="function">
    <text evidence="7">Catalyzes the 2'-O methylation of guanosine at position 18 in tRNA.</text>
</comment>
<keyword evidence="4 7" id="KW-0949">S-adenosyl-L-methionine</keyword>
<comment type="similarity">
    <text evidence="7">Belongs to the class IV-like SAM-binding methyltransferase superfamily. RNA methyltransferase TrmH family.</text>
</comment>
<dbReference type="InterPro" id="IPR029026">
    <property type="entry name" value="tRNA_m1G_MTases_N"/>
</dbReference>
<keyword evidence="2 7" id="KW-0489">Methyltransferase</keyword>
<dbReference type="InterPro" id="IPR029028">
    <property type="entry name" value="Alpha/beta_knot_MTases"/>
</dbReference>
<organism evidence="9 10">
    <name type="scientific">Gangjinia marincola</name>
    <dbReference type="NCBI Taxonomy" id="578463"/>
    <lineage>
        <taxon>Bacteria</taxon>
        <taxon>Pseudomonadati</taxon>
        <taxon>Bacteroidota</taxon>
        <taxon>Flavobacteriia</taxon>
        <taxon>Flavobacteriales</taxon>
        <taxon>Flavobacteriaceae</taxon>
        <taxon>Gangjinia</taxon>
    </lineage>
</organism>
<dbReference type="EMBL" id="BAAAFG010000012">
    <property type="protein sequence ID" value="GAA0871942.1"/>
    <property type="molecule type" value="Genomic_DNA"/>
</dbReference>
<dbReference type="GO" id="GO:0008168">
    <property type="term" value="F:methyltransferase activity"/>
    <property type="evidence" value="ECO:0007669"/>
    <property type="project" value="UniProtKB-KW"/>
</dbReference>
<dbReference type="RefSeq" id="WP_343764758.1">
    <property type="nucleotide sequence ID" value="NZ_BAAAFG010000012.1"/>
</dbReference>
<keyword evidence="1 7" id="KW-0820">tRNA-binding</keyword>
<dbReference type="EC" id="2.1.1.34" evidence="7"/>
<name>A0ABP3XUH2_9FLAO</name>
<dbReference type="Proteomes" id="UP001500507">
    <property type="component" value="Unassembled WGS sequence"/>
</dbReference>
<keyword evidence="3 7" id="KW-0808">Transferase</keyword>
<evidence type="ECO:0000313" key="10">
    <source>
        <dbReference type="Proteomes" id="UP001500507"/>
    </source>
</evidence>
<comment type="caution">
    <text evidence="9">The sequence shown here is derived from an EMBL/GenBank/DDBJ whole genome shotgun (WGS) entry which is preliminary data.</text>
</comment>
<dbReference type="InterPro" id="IPR001537">
    <property type="entry name" value="SpoU_MeTrfase"/>
</dbReference>
<evidence type="ECO:0000256" key="7">
    <source>
        <dbReference type="HAMAP-Rule" id="MF_02060"/>
    </source>
</evidence>
<accession>A0ABP3XUH2</accession>
<dbReference type="CDD" id="cd18092">
    <property type="entry name" value="SpoU-like_TrmH"/>
    <property type="match status" value="1"/>
</dbReference>
<evidence type="ECO:0000313" key="9">
    <source>
        <dbReference type="EMBL" id="GAA0871942.1"/>
    </source>
</evidence>
<comment type="caution">
    <text evidence="7">Lacks conserved residue(s) required for the propagation of feature annotation.</text>
</comment>
<dbReference type="GO" id="GO:0032259">
    <property type="term" value="P:methylation"/>
    <property type="evidence" value="ECO:0007669"/>
    <property type="project" value="UniProtKB-KW"/>
</dbReference>
<evidence type="ECO:0000256" key="4">
    <source>
        <dbReference type="ARBA" id="ARBA00022691"/>
    </source>
</evidence>
<dbReference type="PANTHER" id="PTHR43453:SF1">
    <property type="entry name" value="TRNA_RRNA METHYLTRANSFERASE SPOU TYPE DOMAIN-CONTAINING PROTEIN"/>
    <property type="match status" value="1"/>
</dbReference>
<keyword evidence="5 7" id="KW-0819">tRNA processing</keyword>
<feature type="domain" description="tRNA/rRNA methyltransferase SpoU type" evidence="8">
    <location>
        <begin position="36"/>
        <end position="174"/>
    </location>
</feature>
<proteinExistence type="inferred from homology"/>
<dbReference type="PANTHER" id="PTHR43453">
    <property type="entry name" value="RRNA METHYLASE-LIKE"/>
    <property type="match status" value="1"/>
</dbReference>
<keyword evidence="6 7" id="KW-0694">RNA-binding</keyword>
<comment type="catalytic activity">
    <reaction evidence="7">
        <text>guanosine(18) in tRNA + S-adenosyl-L-methionine = 2'-O-methylguanosine(18) in tRNA + S-adenosyl-L-homocysteine + H(+)</text>
        <dbReference type="Rhea" id="RHEA:20077"/>
        <dbReference type="Rhea" id="RHEA-COMP:10190"/>
        <dbReference type="Rhea" id="RHEA-COMP:10192"/>
        <dbReference type="ChEBI" id="CHEBI:15378"/>
        <dbReference type="ChEBI" id="CHEBI:57856"/>
        <dbReference type="ChEBI" id="CHEBI:59789"/>
        <dbReference type="ChEBI" id="CHEBI:74269"/>
        <dbReference type="ChEBI" id="CHEBI:74445"/>
        <dbReference type="EC" id="2.1.1.34"/>
    </reaction>
</comment>
<reference evidence="10" key="1">
    <citation type="journal article" date="2019" name="Int. J. Syst. Evol. Microbiol.">
        <title>The Global Catalogue of Microorganisms (GCM) 10K type strain sequencing project: providing services to taxonomists for standard genome sequencing and annotation.</title>
        <authorList>
            <consortium name="The Broad Institute Genomics Platform"/>
            <consortium name="The Broad Institute Genome Sequencing Center for Infectious Disease"/>
            <person name="Wu L."/>
            <person name="Ma J."/>
        </authorList>
    </citation>
    <scope>NUCLEOTIDE SEQUENCE [LARGE SCALE GENOMIC DNA]</scope>
    <source>
        <strain evidence="10">JCM 16082</strain>
    </source>
</reference>
<evidence type="ECO:0000256" key="3">
    <source>
        <dbReference type="ARBA" id="ARBA00022679"/>
    </source>
</evidence>
<feature type="binding site" evidence="7">
    <location>
        <position position="164"/>
    </location>
    <ligand>
        <name>S-adenosyl-L-methionine</name>
        <dbReference type="ChEBI" id="CHEBI:59789"/>
    </ligand>
</feature>
<dbReference type="InterPro" id="IPR033671">
    <property type="entry name" value="TrmH"/>
</dbReference>
<dbReference type="Gene3D" id="3.40.1280.10">
    <property type="match status" value="1"/>
</dbReference>
<evidence type="ECO:0000256" key="1">
    <source>
        <dbReference type="ARBA" id="ARBA00022555"/>
    </source>
</evidence>
<protein>
    <recommendedName>
        <fullName evidence="7">tRNA (guanosine(18)-2'-O)-methyltransferase</fullName>
        <ecNumber evidence="7">2.1.1.34</ecNumber>
    </recommendedName>
    <alternativeName>
        <fullName evidence="7">tRNA [Gm18] methyltransferase</fullName>
    </alternativeName>
</protein>
<gene>
    <name evidence="7" type="primary">trmH</name>
    <name evidence="9" type="ORF">GCM10009117_10880</name>
</gene>
<feature type="binding site" evidence="7">
    <location>
        <position position="112"/>
    </location>
    <ligand>
        <name>S-adenosyl-L-methionine</name>
        <dbReference type="ChEBI" id="CHEBI:59789"/>
    </ligand>
</feature>
<evidence type="ECO:0000256" key="5">
    <source>
        <dbReference type="ARBA" id="ARBA00022694"/>
    </source>
</evidence>
<sequence length="223" mass="25772">MKEKLTDHLIQYVEGFITDERRERFKHILAQRTNHFTVVTEDVYQHHNAAAVVRSCDVFGVQALHLVEEIYKNRIDTKIALGAQKWVTLEKHNKVGECMVKLRAKGYSIVATTPHHDAQYVSDFDITKPAAFFFGTEKEGLSDIVMEEADEYLKIPMVGFTESLNISVAAAIILEQLTTRLRKSDLNWQIPADQQRVIYFQWIKNTIKSIDQILERYEGENES</sequence>
<feature type="binding site" evidence="7">
    <location>
        <position position="155"/>
    </location>
    <ligand>
        <name>S-adenosyl-L-methionine</name>
        <dbReference type="ChEBI" id="CHEBI:59789"/>
    </ligand>
</feature>
<evidence type="ECO:0000259" key="8">
    <source>
        <dbReference type="Pfam" id="PF00588"/>
    </source>
</evidence>
<evidence type="ECO:0000256" key="2">
    <source>
        <dbReference type="ARBA" id="ARBA00022603"/>
    </source>
</evidence>
<dbReference type="HAMAP" id="MF_02060">
    <property type="entry name" value="tRNA_methyltr_TrmH"/>
    <property type="match status" value="1"/>
</dbReference>
<evidence type="ECO:0000256" key="6">
    <source>
        <dbReference type="ARBA" id="ARBA00022884"/>
    </source>
</evidence>
<dbReference type="SUPFAM" id="SSF75217">
    <property type="entry name" value="alpha/beta knot"/>
    <property type="match status" value="1"/>
</dbReference>